<evidence type="ECO:0000313" key="2">
    <source>
        <dbReference type="EMBL" id="KAK7925843.1"/>
    </source>
</evidence>
<dbReference type="AlphaFoldDB" id="A0AAW0PP45"/>
<accession>A0AAW0PP45</accession>
<evidence type="ECO:0000256" key="1">
    <source>
        <dbReference type="SAM" id="MobiDB-lite"/>
    </source>
</evidence>
<feature type="region of interest" description="Disordered" evidence="1">
    <location>
        <begin position="116"/>
        <end position="144"/>
    </location>
</feature>
<evidence type="ECO:0000313" key="3">
    <source>
        <dbReference type="Proteomes" id="UP001460270"/>
    </source>
</evidence>
<reference evidence="3" key="1">
    <citation type="submission" date="2024-04" db="EMBL/GenBank/DDBJ databases">
        <title>Salinicola lusitanus LLJ914,a marine bacterium isolated from the Okinawa Trough.</title>
        <authorList>
            <person name="Li J."/>
        </authorList>
    </citation>
    <scope>NUCLEOTIDE SEQUENCE [LARGE SCALE GENOMIC DNA]</scope>
</reference>
<dbReference type="Proteomes" id="UP001460270">
    <property type="component" value="Unassembled WGS sequence"/>
</dbReference>
<gene>
    <name evidence="2" type="ORF">WMY93_008153</name>
</gene>
<proteinExistence type="predicted"/>
<protein>
    <submittedName>
        <fullName evidence="2">Uncharacterized protein</fullName>
    </submittedName>
</protein>
<dbReference type="EMBL" id="JBBPFD010000005">
    <property type="protein sequence ID" value="KAK7925843.1"/>
    <property type="molecule type" value="Genomic_DNA"/>
</dbReference>
<sequence length="404" mass="44979">MENLSELQNPLLDKNTKHMVNGYGGDVPNNQYQENIINYFSGSGDVASANKIANGTVANAGNYNTNGRIKTQQLLDATSLHLAVEAFYRPNFILYKEDSGSIKAKEYKSECCETTFTEKKSKEASTPAGGDTAGAEDPQNKLSEDGEHVKIQTVSYEVEEEEYVEYEVRGDMGLVGDFVLMKLASSFSLSLPLLIALHLSHTYTSLLSLFLFTLRIKHASSLPVVAVRSSRQARAEGRQYSQGLIMLFTAAEADSNMAPLSFSRTRTRTHMHTLHLLHFLLLHNNDTNKKNQREGERERLVHRRRRGLTVTSETSTTTSVPVTIATLRNILEAGESPLPGSFLAQLHRDLDDDSGLGTFGIFQEEERHRRNHLGQEMACSKQWSGFVAEDKNQTEICSSGKSVR</sequence>
<comment type="caution">
    <text evidence="2">The sequence shown here is derived from an EMBL/GenBank/DDBJ whole genome shotgun (WGS) entry which is preliminary data.</text>
</comment>
<organism evidence="2 3">
    <name type="scientific">Mugilogobius chulae</name>
    <name type="common">yellowstripe goby</name>
    <dbReference type="NCBI Taxonomy" id="88201"/>
    <lineage>
        <taxon>Eukaryota</taxon>
        <taxon>Metazoa</taxon>
        <taxon>Chordata</taxon>
        <taxon>Craniata</taxon>
        <taxon>Vertebrata</taxon>
        <taxon>Euteleostomi</taxon>
        <taxon>Actinopterygii</taxon>
        <taxon>Neopterygii</taxon>
        <taxon>Teleostei</taxon>
        <taxon>Neoteleostei</taxon>
        <taxon>Acanthomorphata</taxon>
        <taxon>Gobiaria</taxon>
        <taxon>Gobiiformes</taxon>
        <taxon>Gobioidei</taxon>
        <taxon>Gobiidae</taxon>
        <taxon>Gobionellinae</taxon>
        <taxon>Mugilogobius</taxon>
    </lineage>
</organism>
<keyword evidence="3" id="KW-1185">Reference proteome</keyword>
<dbReference type="GO" id="GO:0016020">
    <property type="term" value="C:membrane"/>
    <property type="evidence" value="ECO:0007669"/>
    <property type="project" value="TreeGrafter"/>
</dbReference>
<dbReference type="PANTHER" id="PTHR14768:SF4">
    <property type="entry name" value="SYNAPSE DIFFERENTIATION-INDUCING GENE PROTEIN 1-LIKE"/>
    <property type="match status" value="1"/>
</dbReference>
<name>A0AAW0PP45_9GOBI</name>
<dbReference type="PANTHER" id="PTHR14768">
    <property type="entry name" value="UPF0338 PROTEIN"/>
    <property type="match status" value="1"/>
</dbReference>